<dbReference type="EMBL" id="VCMV01000013">
    <property type="protein sequence ID" value="KAB0267621.1"/>
    <property type="molecule type" value="Genomic_DNA"/>
</dbReference>
<dbReference type="Gene3D" id="3.20.20.70">
    <property type="entry name" value="Aldolase class I"/>
    <property type="match status" value="1"/>
</dbReference>
<name>A0A5N3PD39_9HYPH</name>
<keyword evidence="2" id="KW-0288">FMN</keyword>
<dbReference type="CDD" id="cd04730">
    <property type="entry name" value="NPD_like"/>
    <property type="match status" value="1"/>
</dbReference>
<keyword evidence="3" id="KW-0560">Oxidoreductase</keyword>
<organism evidence="4 5">
    <name type="scientific">Microvirga brassicacearum</name>
    <dbReference type="NCBI Taxonomy" id="2580413"/>
    <lineage>
        <taxon>Bacteria</taxon>
        <taxon>Pseudomonadati</taxon>
        <taxon>Pseudomonadota</taxon>
        <taxon>Alphaproteobacteria</taxon>
        <taxon>Hyphomicrobiales</taxon>
        <taxon>Methylobacteriaceae</taxon>
        <taxon>Microvirga</taxon>
    </lineage>
</organism>
<proteinExistence type="predicted"/>
<gene>
    <name evidence="4" type="ORF">FEZ63_10070</name>
</gene>
<dbReference type="OrthoDB" id="9778912at2"/>
<dbReference type="Proteomes" id="UP000325684">
    <property type="component" value="Unassembled WGS sequence"/>
</dbReference>
<dbReference type="InterPro" id="IPR004136">
    <property type="entry name" value="NMO"/>
</dbReference>
<evidence type="ECO:0000313" key="5">
    <source>
        <dbReference type="Proteomes" id="UP000325684"/>
    </source>
</evidence>
<dbReference type="AlphaFoldDB" id="A0A5N3PD39"/>
<reference evidence="4 5" key="1">
    <citation type="journal article" date="2019" name="Microorganisms">
        <title>Genome Insights into the Novel Species Microvirga brassicacearum, a Rapeseed Endophyte with Biotechnological Potential.</title>
        <authorList>
            <person name="Jimenez-Gomez A."/>
            <person name="Saati-Santamaria Z."/>
            <person name="Igual J.M."/>
            <person name="Rivas R."/>
            <person name="Mateos P.F."/>
            <person name="Garcia-Fraile P."/>
        </authorList>
    </citation>
    <scope>NUCLEOTIDE SEQUENCE [LARGE SCALE GENOMIC DNA]</scope>
    <source>
        <strain evidence="4 5">CDVBN77</strain>
    </source>
</reference>
<dbReference type="PANTHER" id="PTHR32332">
    <property type="entry name" value="2-NITROPROPANE DIOXYGENASE"/>
    <property type="match status" value="1"/>
</dbReference>
<keyword evidence="5" id="KW-1185">Reference proteome</keyword>
<evidence type="ECO:0000256" key="3">
    <source>
        <dbReference type="ARBA" id="ARBA00023002"/>
    </source>
</evidence>
<keyword evidence="1" id="KW-0285">Flavoprotein</keyword>
<sequence length="348" mass="36790">MVHCVFCIFRILSTIRRARAVPLRTRLTERFAIRHPILLAPMGVMAGGRLAAAVSNAGGLGLIGGGYGDEAWLDKEFAAAGSARVGCGFITWSLATKPHLLDLVLARQPAALMFSFGSPAPLAARVREAGVPIICQVQSMLHAREALDVGADVIVAQGNEAGGHSGHRSTFTLVPEIADLVAQIAPETLVVAAGGVGDSRSLAAALMLGADGVLIGTRFIATAESAAPHGFREAIVAADGDRTIKTTTVDIARNYRWPTSEFVARVLNNRFVAAWQGHEDQLAEEPTLTAQSRLYWEAFHTGDAENTGVLMGEAVGVIQSVESAARVINIMVEQAESLLADGPRRIVD</sequence>
<dbReference type="InterPro" id="IPR013785">
    <property type="entry name" value="Aldolase_TIM"/>
</dbReference>
<comment type="caution">
    <text evidence="4">The sequence shown here is derived from an EMBL/GenBank/DDBJ whole genome shotgun (WGS) entry which is preliminary data.</text>
</comment>
<keyword evidence="4" id="KW-0503">Monooxygenase</keyword>
<dbReference type="Pfam" id="PF03060">
    <property type="entry name" value="NMO"/>
    <property type="match status" value="2"/>
</dbReference>
<evidence type="ECO:0000256" key="2">
    <source>
        <dbReference type="ARBA" id="ARBA00022643"/>
    </source>
</evidence>
<dbReference type="PANTHER" id="PTHR32332:SF31">
    <property type="entry name" value="2-NITROPROPANE DIOXYGENASE FAMILY, PUTATIVE (AFU_ORTHOLOGUE AFUA_2G09850)-RELATED"/>
    <property type="match status" value="1"/>
</dbReference>
<evidence type="ECO:0000313" key="4">
    <source>
        <dbReference type="EMBL" id="KAB0267621.1"/>
    </source>
</evidence>
<dbReference type="GO" id="GO:0018580">
    <property type="term" value="F:nitronate monooxygenase activity"/>
    <property type="evidence" value="ECO:0007669"/>
    <property type="project" value="InterPro"/>
</dbReference>
<protein>
    <submittedName>
        <fullName evidence="4">Nitronate monooxygenase</fullName>
    </submittedName>
</protein>
<dbReference type="SUPFAM" id="SSF51412">
    <property type="entry name" value="Inosine monophosphate dehydrogenase (IMPDH)"/>
    <property type="match status" value="1"/>
</dbReference>
<accession>A0A5N3PD39</accession>
<evidence type="ECO:0000256" key="1">
    <source>
        <dbReference type="ARBA" id="ARBA00022630"/>
    </source>
</evidence>